<evidence type="ECO:0000313" key="1">
    <source>
        <dbReference type="EMBL" id="CAE0727542.1"/>
    </source>
</evidence>
<dbReference type="EMBL" id="HBIX01030580">
    <property type="protein sequence ID" value="CAE0727551.1"/>
    <property type="molecule type" value="Transcribed_RNA"/>
</dbReference>
<proteinExistence type="predicted"/>
<accession>A0A6V0CM06</accession>
<dbReference type="EMBL" id="HBIX01030568">
    <property type="protein sequence ID" value="CAE0727542.1"/>
    <property type="molecule type" value="Transcribed_RNA"/>
</dbReference>
<evidence type="ECO:0000313" key="2">
    <source>
        <dbReference type="EMBL" id="CAE0727551.1"/>
    </source>
</evidence>
<reference evidence="2" key="1">
    <citation type="submission" date="2021-01" db="EMBL/GenBank/DDBJ databases">
        <authorList>
            <person name="Corre E."/>
            <person name="Pelletier E."/>
            <person name="Niang G."/>
            <person name="Scheremetjew M."/>
            <person name="Finn R."/>
            <person name="Kale V."/>
            <person name="Holt S."/>
            <person name="Cochrane G."/>
            <person name="Meng A."/>
            <person name="Brown T."/>
            <person name="Cohen L."/>
        </authorList>
    </citation>
    <scope>NUCLEOTIDE SEQUENCE</scope>
    <source>
        <strain evidence="2">10249 10 AB</strain>
    </source>
</reference>
<dbReference type="AlphaFoldDB" id="A0A6V0CM06"/>
<protein>
    <submittedName>
        <fullName evidence="2">Uncharacterized protein</fullName>
    </submittedName>
</protein>
<gene>
    <name evidence="1" type="ORF">PAUS00366_LOCUS20325</name>
    <name evidence="2" type="ORF">PAUS00366_LOCUS20334</name>
</gene>
<name>A0A6V0CM06_9STRA</name>
<sequence length="182" mass="19545">MALGMEMRGSIFEKTAFICVKNNGHACITHFAERQEGVTDLSFREDMEIKACAWERELKSVGSNRRTAFTGGGQHGYLLAQPGWLSGGPGNSFIGKVVFSTSINNNIRGRCILGIAEGMIEVGSGNGRGGRAGYQGVVANTYIIPRVECVVCNNGSIITKGMGRGEGLRGENIQDWARTGVR</sequence>
<organism evidence="2">
    <name type="scientific">Pseudo-nitzschia australis</name>
    <dbReference type="NCBI Taxonomy" id="44445"/>
    <lineage>
        <taxon>Eukaryota</taxon>
        <taxon>Sar</taxon>
        <taxon>Stramenopiles</taxon>
        <taxon>Ochrophyta</taxon>
        <taxon>Bacillariophyta</taxon>
        <taxon>Bacillariophyceae</taxon>
        <taxon>Bacillariophycidae</taxon>
        <taxon>Bacillariales</taxon>
        <taxon>Bacillariaceae</taxon>
        <taxon>Pseudo-nitzschia</taxon>
    </lineage>
</organism>